<gene>
    <name evidence="1" type="ORF">LCGC14_1850420</name>
</gene>
<proteinExistence type="predicted"/>
<protein>
    <submittedName>
        <fullName evidence="1">Uncharacterized protein</fullName>
    </submittedName>
</protein>
<accession>A0A0F9GYU4</accession>
<reference evidence="1" key="1">
    <citation type="journal article" date="2015" name="Nature">
        <title>Complex archaea that bridge the gap between prokaryotes and eukaryotes.</title>
        <authorList>
            <person name="Spang A."/>
            <person name="Saw J.H."/>
            <person name="Jorgensen S.L."/>
            <person name="Zaremba-Niedzwiedzka K."/>
            <person name="Martijn J."/>
            <person name="Lind A.E."/>
            <person name="van Eijk R."/>
            <person name="Schleper C."/>
            <person name="Guy L."/>
            <person name="Ettema T.J."/>
        </authorList>
    </citation>
    <scope>NUCLEOTIDE SEQUENCE</scope>
</reference>
<evidence type="ECO:0000313" key="1">
    <source>
        <dbReference type="EMBL" id="KKL95856.1"/>
    </source>
</evidence>
<dbReference type="EMBL" id="LAZR01018579">
    <property type="protein sequence ID" value="KKL95856.1"/>
    <property type="molecule type" value="Genomic_DNA"/>
</dbReference>
<name>A0A0F9GYU4_9ZZZZ</name>
<sequence length="542" mass="59271">LDDPLEYLMVLRFGGGLASNPNPSDIDFRECSEGKNFDLDIDNDTFRPRKVFDLKGTAPNGERIGGFIELQKSSDDSVTVLVQAGQTVYEFDGISTFTSRGTVAGGSKLRGTRFSTSLLDDKVIITDLARQSVVKEWDGTTLKDFVHNLGGDLFARYAIVDNERLLLGNVKTGGTETRHVLLGSERGGISSTTLGTLSNSTRPATGVGVDAAFFLPMLDLRPINGMIGAFGETIFSTENGSIVRLTGSDASDYVIASLYDGSAAKGDEALAYVGNDVLYGREGRIDTIIGTLAFGDVETDDISRWISDQTKEVEGWTIVYNPREHKAYLWPQNGSEVWVFHKSVYDPSRRRTGLTERPGLSPWSRWATDFGAGDFRQTAAMLVKRPTDKLDVVWFGDNQGRIFEMEGTGAQDGGANDVVVERLSGLIEAPIGHAFDIIGYVKYKKKFAATLTLTMEAGGITLFDEAITITLPAFSNSPLYNNNLYYNDDVWYSTQFQGRISKQNWSVPGFPAHFQIKAAVTGAEFDIAEIGIRFKAATGSKD</sequence>
<comment type="caution">
    <text evidence="1">The sequence shown here is derived from an EMBL/GenBank/DDBJ whole genome shotgun (WGS) entry which is preliminary data.</text>
</comment>
<dbReference type="AlphaFoldDB" id="A0A0F9GYU4"/>
<organism evidence="1">
    <name type="scientific">marine sediment metagenome</name>
    <dbReference type="NCBI Taxonomy" id="412755"/>
    <lineage>
        <taxon>unclassified sequences</taxon>
        <taxon>metagenomes</taxon>
        <taxon>ecological metagenomes</taxon>
    </lineage>
</organism>
<feature type="non-terminal residue" evidence="1">
    <location>
        <position position="1"/>
    </location>
</feature>